<dbReference type="InterPro" id="IPR025799">
    <property type="entry name" value="Arg_MeTrfase"/>
</dbReference>
<name>A0A921ZGR6_MANSE</name>
<dbReference type="Pfam" id="PF22528">
    <property type="entry name" value="PRMT_C"/>
    <property type="match status" value="1"/>
</dbReference>
<evidence type="ECO:0000256" key="12">
    <source>
        <dbReference type="PROSITE-ProRule" id="PRU01015"/>
    </source>
</evidence>
<dbReference type="InterPro" id="IPR029063">
    <property type="entry name" value="SAM-dependent_MTases_sf"/>
</dbReference>
<sequence>MSDVPDLSSDEDNFEEEEWQEMETNDTMVTCLFCTNVLPSVEEGFSHCETAHNFALNKLKLKFNMDCYSYIKMINYIKTNKPTSETIMNTKEPLWNDESYLKPVDNDEWLMYDFESLTEKPSSPKTYHANVENGLVTLSQAHFIELQRTIQTLTEQLGECQTHLQIAKENDGKMKETMKNFIEGGNVNCNEDVVANCVSKVPLEDDEGYFNTYAHFSIHYEMLSDKVRTESYRNAILNNKETLKDKIVLDLGCGTGILSMFSATAGAKKVYALDQSEIVYHAMDIIRENNLQDTITVVKGRLEDTKLEEKVDIIVSEWMGYFLLFEGMLDSVIYARDNYLNPGGLLLPNRCNISLVASGDTDAHKHLIDFWSDVYGYKMNCMKSEVVREGSVDIVGLKHIISEPCVVSEIDINTCTTDVMNFTSDFKLNITKDGCISALVGYFDTFFDLPNKVSFSTGPHVTPTHWKQTVFYFLDCKEVKQGDVVEGTIICSRQKADVRALSVQIDVFGKCHKYTLS</sequence>
<evidence type="ECO:0000256" key="11">
    <source>
        <dbReference type="ARBA" id="ARBA00049303"/>
    </source>
</evidence>
<dbReference type="EMBL" id="JH668544">
    <property type="protein sequence ID" value="KAG6457328.1"/>
    <property type="molecule type" value="Genomic_DNA"/>
</dbReference>
<evidence type="ECO:0000256" key="13">
    <source>
        <dbReference type="SAM" id="MobiDB-lite"/>
    </source>
</evidence>
<reference evidence="16" key="1">
    <citation type="journal article" date="2016" name="Insect Biochem. Mol. Biol.">
        <title>Multifaceted biological insights from a draft genome sequence of the tobacco hornworm moth, Manduca sexta.</title>
        <authorList>
            <person name="Kanost M.R."/>
            <person name="Arrese E.L."/>
            <person name="Cao X."/>
            <person name="Chen Y.R."/>
            <person name="Chellapilla S."/>
            <person name="Goldsmith M.R."/>
            <person name="Grosse-Wilde E."/>
            <person name="Heckel D.G."/>
            <person name="Herndon N."/>
            <person name="Jiang H."/>
            <person name="Papanicolaou A."/>
            <person name="Qu J."/>
            <person name="Soulages J.L."/>
            <person name="Vogel H."/>
            <person name="Walters J."/>
            <person name="Waterhouse R.M."/>
            <person name="Ahn S.J."/>
            <person name="Almeida F.C."/>
            <person name="An C."/>
            <person name="Aqrawi P."/>
            <person name="Bretschneider A."/>
            <person name="Bryant W.B."/>
            <person name="Bucks S."/>
            <person name="Chao H."/>
            <person name="Chevignon G."/>
            <person name="Christen J.M."/>
            <person name="Clarke D.F."/>
            <person name="Dittmer N.T."/>
            <person name="Ferguson L.C.F."/>
            <person name="Garavelou S."/>
            <person name="Gordon K.H.J."/>
            <person name="Gunaratna R.T."/>
            <person name="Han Y."/>
            <person name="Hauser F."/>
            <person name="He Y."/>
            <person name="Heidel-Fischer H."/>
            <person name="Hirsh A."/>
            <person name="Hu Y."/>
            <person name="Jiang H."/>
            <person name="Kalra D."/>
            <person name="Klinner C."/>
            <person name="Konig C."/>
            <person name="Kovar C."/>
            <person name="Kroll A.R."/>
            <person name="Kuwar S.S."/>
            <person name="Lee S.L."/>
            <person name="Lehman R."/>
            <person name="Li K."/>
            <person name="Li Z."/>
            <person name="Liang H."/>
            <person name="Lovelace S."/>
            <person name="Lu Z."/>
            <person name="Mansfield J.H."/>
            <person name="McCulloch K.J."/>
            <person name="Mathew T."/>
            <person name="Morton B."/>
            <person name="Muzny D.M."/>
            <person name="Neunemann D."/>
            <person name="Ongeri F."/>
            <person name="Pauchet Y."/>
            <person name="Pu L.L."/>
            <person name="Pyrousis I."/>
            <person name="Rao X.J."/>
            <person name="Redding A."/>
            <person name="Roesel C."/>
            <person name="Sanchez-Gracia A."/>
            <person name="Schaack S."/>
            <person name="Shukla A."/>
            <person name="Tetreau G."/>
            <person name="Wang Y."/>
            <person name="Xiong G.H."/>
            <person name="Traut W."/>
            <person name="Walsh T.K."/>
            <person name="Worley K.C."/>
            <person name="Wu D."/>
            <person name="Wu W."/>
            <person name="Wu Y.Q."/>
            <person name="Zhang X."/>
            <person name="Zou Z."/>
            <person name="Zucker H."/>
            <person name="Briscoe A.D."/>
            <person name="Burmester T."/>
            <person name="Clem R.J."/>
            <person name="Feyereisen R."/>
            <person name="Grimmelikhuijzen C.J.P."/>
            <person name="Hamodrakas S.J."/>
            <person name="Hansson B.S."/>
            <person name="Huguet E."/>
            <person name="Jermiin L.S."/>
            <person name="Lan Q."/>
            <person name="Lehman H.K."/>
            <person name="Lorenzen M."/>
            <person name="Merzendorfer H."/>
            <person name="Michalopoulos I."/>
            <person name="Morton D.B."/>
            <person name="Muthukrishnan S."/>
            <person name="Oakeshott J.G."/>
            <person name="Palmer W."/>
            <person name="Park Y."/>
            <person name="Passarelli A.L."/>
            <person name="Rozas J."/>
            <person name="Schwartz L.M."/>
            <person name="Smith W."/>
            <person name="Southgate A."/>
            <person name="Vilcinskas A."/>
            <person name="Vogt R."/>
            <person name="Wang P."/>
            <person name="Werren J."/>
            <person name="Yu X.Q."/>
            <person name="Zhou J.J."/>
            <person name="Brown S.J."/>
            <person name="Scherer S.E."/>
            <person name="Richards S."/>
            <person name="Blissard G.W."/>
        </authorList>
    </citation>
    <scope>NUCLEOTIDE SEQUENCE</scope>
</reference>
<feature type="region of interest" description="Disordered" evidence="13">
    <location>
        <begin position="1"/>
        <end position="22"/>
    </location>
</feature>
<dbReference type="PANTHER" id="PTHR11006">
    <property type="entry name" value="PROTEIN ARGININE N-METHYLTRANSFERASE"/>
    <property type="match status" value="1"/>
</dbReference>
<dbReference type="Proteomes" id="UP000791440">
    <property type="component" value="Unassembled WGS sequence"/>
</dbReference>
<dbReference type="EC" id="2.1.1.319" evidence="2"/>
<evidence type="ECO:0000313" key="16">
    <source>
        <dbReference type="EMBL" id="KAG6457328.1"/>
    </source>
</evidence>
<evidence type="ECO:0000256" key="8">
    <source>
        <dbReference type="ARBA" id="ARBA00022771"/>
    </source>
</evidence>
<keyword evidence="17" id="KW-1185">Reference proteome</keyword>
<dbReference type="InterPro" id="IPR055135">
    <property type="entry name" value="PRMT_dom"/>
</dbReference>
<dbReference type="GO" id="GO:0008270">
    <property type="term" value="F:zinc ion binding"/>
    <property type="evidence" value="ECO:0007669"/>
    <property type="project" value="UniProtKB-KW"/>
</dbReference>
<dbReference type="FunFam" id="3.40.50.150:FF:000003">
    <property type="entry name" value="Blast:Protein arginine N-methyltransferase 1"/>
    <property type="match status" value="1"/>
</dbReference>
<evidence type="ECO:0000256" key="3">
    <source>
        <dbReference type="ARBA" id="ARBA00022490"/>
    </source>
</evidence>
<comment type="catalytic activity">
    <reaction evidence="10">
        <text>L-arginyl-[protein] + 2 S-adenosyl-L-methionine = N(omega),N(omega)-dimethyl-L-arginyl-[protein] + 2 S-adenosyl-L-homocysteine + 2 H(+)</text>
        <dbReference type="Rhea" id="RHEA:48096"/>
        <dbReference type="Rhea" id="RHEA-COMP:10532"/>
        <dbReference type="Rhea" id="RHEA-COMP:11991"/>
        <dbReference type="ChEBI" id="CHEBI:15378"/>
        <dbReference type="ChEBI" id="CHEBI:29965"/>
        <dbReference type="ChEBI" id="CHEBI:57856"/>
        <dbReference type="ChEBI" id="CHEBI:59789"/>
        <dbReference type="ChEBI" id="CHEBI:61897"/>
        <dbReference type="EC" id="2.1.1.319"/>
    </reaction>
    <physiologicalReaction direction="left-to-right" evidence="10">
        <dbReference type="Rhea" id="RHEA:48097"/>
    </physiologicalReaction>
</comment>
<feature type="compositionally biased region" description="Acidic residues" evidence="13">
    <location>
        <begin position="8"/>
        <end position="22"/>
    </location>
</feature>
<dbReference type="SUPFAM" id="SSF57667">
    <property type="entry name" value="beta-beta-alpha zinc fingers"/>
    <property type="match status" value="1"/>
</dbReference>
<evidence type="ECO:0000256" key="1">
    <source>
        <dbReference type="ARBA" id="ARBA00004514"/>
    </source>
</evidence>
<protein>
    <recommendedName>
        <fullName evidence="2">type I protein arginine methyltransferase</fullName>
        <ecNumber evidence="2">2.1.1.319</ecNumber>
    </recommendedName>
</protein>
<dbReference type="FunFam" id="2.70.160.11:FF:000001">
    <property type="entry name" value="Blast:Protein arginine N-methyltransferase 1"/>
    <property type="match status" value="1"/>
</dbReference>
<dbReference type="InterPro" id="IPR049482">
    <property type="entry name" value="ANM3-like_C2H2_Zf"/>
</dbReference>
<dbReference type="SUPFAM" id="SSF53335">
    <property type="entry name" value="S-adenosyl-L-methionine-dependent methyltransferases"/>
    <property type="match status" value="1"/>
</dbReference>
<dbReference type="PROSITE" id="PS51678">
    <property type="entry name" value="SAM_MT_PRMT"/>
    <property type="match status" value="1"/>
</dbReference>
<proteinExistence type="predicted"/>
<dbReference type="GO" id="GO:0035242">
    <property type="term" value="F:protein-arginine omega-N asymmetric methyltransferase activity"/>
    <property type="evidence" value="ECO:0007669"/>
    <property type="project" value="UniProtKB-EC"/>
</dbReference>
<keyword evidence="6 12" id="KW-0949">S-adenosyl-L-methionine</keyword>
<keyword evidence="9" id="KW-0862">Zinc</keyword>
<dbReference type="AlphaFoldDB" id="A0A921ZGR6"/>
<comment type="catalytic activity">
    <reaction evidence="11">
        <text>L-arginyl-[protein] + S-adenosyl-L-methionine = N(omega)-methyl-L-arginyl-[protein] + S-adenosyl-L-homocysteine + H(+)</text>
        <dbReference type="Rhea" id="RHEA:48100"/>
        <dbReference type="Rhea" id="RHEA-COMP:10532"/>
        <dbReference type="Rhea" id="RHEA-COMP:11990"/>
        <dbReference type="ChEBI" id="CHEBI:15378"/>
        <dbReference type="ChEBI" id="CHEBI:29965"/>
        <dbReference type="ChEBI" id="CHEBI:57856"/>
        <dbReference type="ChEBI" id="CHEBI:59789"/>
        <dbReference type="ChEBI" id="CHEBI:65280"/>
    </reaction>
    <physiologicalReaction direction="left-to-right" evidence="11">
        <dbReference type="Rhea" id="RHEA:48101"/>
    </physiologicalReaction>
</comment>
<evidence type="ECO:0000256" key="4">
    <source>
        <dbReference type="ARBA" id="ARBA00022603"/>
    </source>
</evidence>
<keyword evidence="4 12" id="KW-0489">Methyltransferase</keyword>
<keyword evidence="7" id="KW-0479">Metal-binding</keyword>
<dbReference type="Gene3D" id="3.40.50.150">
    <property type="entry name" value="Vaccinia Virus protein VP39"/>
    <property type="match status" value="1"/>
</dbReference>
<dbReference type="PANTHER" id="PTHR11006:SF53">
    <property type="entry name" value="PROTEIN ARGININE N-METHYLTRANSFERASE 3"/>
    <property type="match status" value="1"/>
</dbReference>
<keyword evidence="8" id="KW-0863">Zinc-finger</keyword>
<comment type="subcellular location">
    <subcellularLocation>
        <location evidence="1">Cytoplasm</location>
        <location evidence="1">Cytosol</location>
    </subcellularLocation>
</comment>
<dbReference type="GO" id="GO:0032259">
    <property type="term" value="P:methylation"/>
    <property type="evidence" value="ECO:0007669"/>
    <property type="project" value="UniProtKB-KW"/>
</dbReference>
<evidence type="ECO:0000313" key="17">
    <source>
        <dbReference type="Proteomes" id="UP000791440"/>
    </source>
</evidence>
<gene>
    <name evidence="16" type="ORF">O3G_MSEX010245</name>
</gene>
<dbReference type="CDD" id="cd02440">
    <property type="entry name" value="AdoMet_MTases"/>
    <property type="match status" value="1"/>
</dbReference>
<feature type="domain" description="Protein arginine N-methyltransferase 3-like C2H2 zinc finger" evidence="14">
    <location>
        <begin position="62"/>
        <end position="103"/>
    </location>
</feature>
<comment type="caution">
    <text evidence="16">The sequence shown here is derived from an EMBL/GenBank/DDBJ whole genome shotgun (WGS) entry which is preliminary data.</text>
</comment>
<evidence type="ECO:0000259" key="14">
    <source>
        <dbReference type="Pfam" id="PF21137"/>
    </source>
</evidence>
<dbReference type="OrthoDB" id="7848332at2759"/>
<dbReference type="GO" id="GO:0005634">
    <property type="term" value="C:nucleus"/>
    <property type="evidence" value="ECO:0007669"/>
    <property type="project" value="TreeGrafter"/>
</dbReference>
<evidence type="ECO:0000256" key="2">
    <source>
        <dbReference type="ARBA" id="ARBA00011925"/>
    </source>
</evidence>
<dbReference type="GO" id="GO:0042054">
    <property type="term" value="F:histone methyltransferase activity"/>
    <property type="evidence" value="ECO:0007669"/>
    <property type="project" value="TreeGrafter"/>
</dbReference>
<evidence type="ECO:0000256" key="5">
    <source>
        <dbReference type="ARBA" id="ARBA00022679"/>
    </source>
</evidence>
<organism evidence="16 17">
    <name type="scientific">Manduca sexta</name>
    <name type="common">Tobacco hawkmoth</name>
    <name type="synonym">Tobacco hornworm</name>
    <dbReference type="NCBI Taxonomy" id="7130"/>
    <lineage>
        <taxon>Eukaryota</taxon>
        <taxon>Metazoa</taxon>
        <taxon>Ecdysozoa</taxon>
        <taxon>Arthropoda</taxon>
        <taxon>Hexapoda</taxon>
        <taxon>Insecta</taxon>
        <taxon>Pterygota</taxon>
        <taxon>Neoptera</taxon>
        <taxon>Endopterygota</taxon>
        <taxon>Lepidoptera</taxon>
        <taxon>Glossata</taxon>
        <taxon>Ditrysia</taxon>
        <taxon>Bombycoidea</taxon>
        <taxon>Sphingidae</taxon>
        <taxon>Sphinginae</taxon>
        <taxon>Sphingini</taxon>
        <taxon>Manduca</taxon>
    </lineage>
</organism>
<evidence type="ECO:0000256" key="9">
    <source>
        <dbReference type="ARBA" id="ARBA00022833"/>
    </source>
</evidence>
<accession>A0A921ZGR6</accession>
<dbReference type="GO" id="GO:0005829">
    <property type="term" value="C:cytosol"/>
    <property type="evidence" value="ECO:0007669"/>
    <property type="project" value="UniProtKB-SubCell"/>
</dbReference>
<keyword evidence="3" id="KW-0963">Cytoplasm</keyword>
<reference evidence="16" key="2">
    <citation type="submission" date="2020-12" db="EMBL/GenBank/DDBJ databases">
        <authorList>
            <person name="Kanost M."/>
        </authorList>
    </citation>
    <scope>NUCLEOTIDE SEQUENCE</scope>
</reference>
<keyword evidence="5 12" id="KW-0808">Transferase</keyword>
<evidence type="ECO:0000256" key="7">
    <source>
        <dbReference type="ARBA" id="ARBA00022723"/>
    </source>
</evidence>
<evidence type="ECO:0000259" key="15">
    <source>
        <dbReference type="Pfam" id="PF22528"/>
    </source>
</evidence>
<dbReference type="Gene3D" id="2.70.160.11">
    <property type="entry name" value="Hnrnp arginine n-methyltransferase1"/>
    <property type="match status" value="1"/>
</dbReference>
<dbReference type="InterPro" id="IPR036236">
    <property type="entry name" value="Znf_C2H2_sf"/>
</dbReference>
<feature type="domain" description="Protein arginine N-methyltransferase" evidence="15">
    <location>
        <begin position="359"/>
        <end position="506"/>
    </location>
</feature>
<dbReference type="Pfam" id="PF06325">
    <property type="entry name" value="PrmA"/>
    <property type="match status" value="1"/>
</dbReference>
<dbReference type="Pfam" id="PF21137">
    <property type="entry name" value="ANM3_C2H2_Zf"/>
    <property type="match status" value="1"/>
</dbReference>
<evidence type="ECO:0000256" key="10">
    <source>
        <dbReference type="ARBA" id="ARBA00047384"/>
    </source>
</evidence>
<evidence type="ECO:0000256" key="6">
    <source>
        <dbReference type="ARBA" id="ARBA00022691"/>
    </source>
</evidence>